<dbReference type="Pfam" id="PF04119">
    <property type="entry name" value="HSP9_HSP12"/>
    <property type="match status" value="1"/>
</dbReference>
<name>M2TJ65_COCH5</name>
<dbReference type="HOGENOM" id="CLU_102617_2_0_1"/>
<dbReference type="EMBL" id="KB445569">
    <property type="protein sequence ID" value="EMD97460.1"/>
    <property type="molecule type" value="Genomic_DNA"/>
</dbReference>
<dbReference type="eggNOG" id="ENOG502SDMM">
    <property type="taxonomic scope" value="Eukaryota"/>
</dbReference>
<feature type="compositionally biased region" description="Basic and acidic residues" evidence="1">
    <location>
        <begin position="1"/>
        <end position="13"/>
    </location>
</feature>
<feature type="compositionally biased region" description="Polar residues" evidence="1">
    <location>
        <begin position="18"/>
        <end position="27"/>
    </location>
</feature>
<reference evidence="3" key="2">
    <citation type="journal article" date="2013" name="PLoS Genet.">
        <title>Comparative genome structure, secondary metabolite, and effector coding capacity across Cochliobolus pathogens.</title>
        <authorList>
            <person name="Condon B.J."/>
            <person name="Leng Y."/>
            <person name="Wu D."/>
            <person name="Bushley K.E."/>
            <person name="Ohm R.A."/>
            <person name="Otillar R."/>
            <person name="Martin J."/>
            <person name="Schackwitz W."/>
            <person name="Grimwood J."/>
            <person name="MohdZainudin N."/>
            <person name="Xue C."/>
            <person name="Wang R."/>
            <person name="Manning V.A."/>
            <person name="Dhillon B."/>
            <person name="Tu Z.J."/>
            <person name="Steffenson B.J."/>
            <person name="Salamov A."/>
            <person name="Sun H."/>
            <person name="Lowry S."/>
            <person name="LaButti K."/>
            <person name="Han J."/>
            <person name="Copeland A."/>
            <person name="Lindquist E."/>
            <person name="Barry K."/>
            <person name="Schmutz J."/>
            <person name="Baker S.E."/>
            <person name="Ciuffetti L.M."/>
            <person name="Grigoriev I.V."/>
            <person name="Zhong S."/>
            <person name="Turgeon B.G."/>
        </authorList>
    </citation>
    <scope>NUCLEOTIDE SEQUENCE [LARGE SCALE GENOMIC DNA]</scope>
    <source>
        <strain evidence="3">C5 / ATCC 48332 / race O</strain>
    </source>
</reference>
<evidence type="ECO:0000256" key="1">
    <source>
        <dbReference type="SAM" id="MobiDB-lite"/>
    </source>
</evidence>
<dbReference type="PIRSF" id="PIRSF002590">
    <property type="entry name" value="HSP9/HSP12_fun"/>
    <property type="match status" value="1"/>
</dbReference>
<feature type="region of interest" description="Disordered" evidence="1">
    <location>
        <begin position="1"/>
        <end position="98"/>
    </location>
</feature>
<evidence type="ECO:0008006" key="4">
    <source>
        <dbReference type="Google" id="ProtNLM"/>
    </source>
</evidence>
<dbReference type="Proteomes" id="UP000016936">
    <property type="component" value="Unassembled WGS sequence"/>
</dbReference>
<evidence type="ECO:0000313" key="3">
    <source>
        <dbReference type="Proteomes" id="UP000016936"/>
    </source>
</evidence>
<keyword evidence="3" id="KW-1185">Reference proteome</keyword>
<dbReference type="Gene3D" id="6.10.280.100">
    <property type="match status" value="1"/>
</dbReference>
<gene>
    <name evidence="2" type="ORF">COCHEDRAFT_1151099</name>
</gene>
<reference evidence="2 3" key="1">
    <citation type="journal article" date="2012" name="PLoS Pathog.">
        <title>Diverse lifestyles and strategies of plant pathogenesis encoded in the genomes of eighteen Dothideomycetes fungi.</title>
        <authorList>
            <person name="Ohm R.A."/>
            <person name="Feau N."/>
            <person name="Henrissat B."/>
            <person name="Schoch C.L."/>
            <person name="Horwitz B.A."/>
            <person name="Barry K.W."/>
            <person name="Condon B.J."/>
            <person name="Copeland A.C."/>
            <person name="Dhillon B."/>
            <person name="Glaser F."/>
            <person name="Hesse C.N."/>
            <person name="Kosti I."/>
            <person name="LaButti K."/>
            <person name="Lindquist E.A."/>
            <person name="Lucas S."/>
            <person name="Salamov A.A."/>
            <person name="Bradshaw R.E."/>
            <person name="Ciuffetti L."/>
            <person name="Hamelin R.C."/>
            <person name="Kema G.H.J."/>
            <person name="Lawrence C."/>
            <person name="Scott J.A."/>
            <person name="Spatafora J.W."/>
            <person name="Turgeon B.G."/>
            <person name="de Wit P.J.G.M."/>
            <person name="Zhong S."/>
            <person name="Goodwin S.B."/>
            <person name="Grigoriev I.V."/>
        </authorList>
    </citation>
    <scope>NUCLEOTIDE SEQUENCE [LARGE SCALE GENOMIC DNA]</scope>
    <source>
        <strain evidence="3">C5 / ATCC 48332 / race O</strain>
    </source>
</reference>
<dbReference type="AlphaFoldDB" id="M2TJ65"/>
<dbReference type="STRING" id="701091.M2TJ65"/>
<sequence length="98" mass="10368">MTDAFRKDTHTKLGEAMQPQSTKSTGTKIKESLTGTADKVAREVQPDSSKTHTQSTMDKLGRSKDNNVHGSTGGSIVDKTKNALGLGHHGTTHSHGGL</sequence>
<dbReference type="OMA" id="THTQSTM"/>
<feature type="compositionally biased region" description="Polar residues" evidence="1">
    <location>
        <begin position="46"/>
        <end position="57"/>
    </location>
</feature>
<evidence type="ECO:0000313" key="2">
    <source>
        <dbReference type="EMBL" id="EMD97460.1"/>
    </source>
</evidence>
<dbReference type="InterPro" id="IPR007250">
    <property type="entry name" value="HSP9_HSP12"/>
</dbReference>
<protein>
    <recommendedName>
        <fullName evidence="4">Chaperone/heat shock protein Hsp12</fullName>
    </recommendedName>
</protein>
<dbReference type="OrthoDB" id="2348401at2759"/>
<proteinExistence type="predicted"/>
<organism evidence="2 3">
    <name type="scientific">Cochliobolus heterostrophus (strain C5 / ATCC 48332 / race O)</name>
    <name type="common">Southern corn leaf blight fungus</name>
    <name type="synonym">Bipolaris maydis</name>
    <dbReference type="NCBI Taxonomy" id="701091"/>
    <lineage>
        <taxon>Eukaryota</taxon>
        <taxon>Fungi</taxon>
        <taxon>Dikarya</taxon>
        <taxon>Ascomycota</taxon>
        <taxon>Pezizomycotina</taxon>
        <taxon>Dothideomycetes</taxon>
        <taxon>Pleosporomycetidae</taxon>
        <taxon>Pleosporales</taxon>
        <taxon>Pleosporineae</taxon>
        <taxon>Pleosporaceae</taxon>
        <taxon>Bipolaris</taxon>
    </lineage>
</organism>
<accession>M2TJ65</accession>